<protein>
    <submittedName>
        <fullName evidence="1">Uncharacterized protein</fullName>
    </submittedName>
</protein>
<keyword evidence="2" id="KW-1185">Reference proteome</keyword>
<gene>
    <name evidence="1" type="ORF">IT41_13860</name>
</gene>
<dbReference type="Proteomes" id="UP000029846">
    <property type="component" value="Unassembled WGS sequence"/>
</dbReference>
<sequence>MALPVPPRVRKHPCSLGFTYPAGLDNLRSHQAGGARGNFTAGENALRPALSGAVIWALPVSAPKERCNKLGRAIPVATMCVTEGLARFIRDPPG</sequence>
<organism evidence="1 2">
    <name type="scientific">Paracoccus halophilus</name>
    <dbReference type="NCBI Taxonomy" id="376733"/>
    <lineage>
        <taxon>Bacteria</taxon>
        <taxon>Pseudomonadati</taxon>
        <taxon>Pseudomonadota</taxon>
        <taxon>Alphaproteobacteria</taxon>
        <taxon>Rhodobacterales</taxon>
        <taxon>Paracoccaceae</taxon>
        <taxon>Paracoccus</taxon>
    </lineage>
</organism>
<name>A0A099EZX4_9RHOB</name>
<dbReference type="EMBL" id="JRKN01000020">
    <property type="protein sequence ID" value="KGJ03523.1"/>
    <property type="molecule type" value="Genomic_DNA"/>
</dbReference>
<accession>A0A099EZX4</accession>
<dbReference type="AlphaFoldDB" id="A0A099EZX4"/>
<reference evidence="1 2" key="1">
    <citation type="submission" date="2014-09" db="EMBL/GenBank/DDBJ databases">
        <authorList>
            <person name="McGinnis J.M."/>
            <person name="Wolfgang W.J."/>
        </authorList>
    </citation>
    <scope>NUCLEOTIDE SEQUENCE [LARGE SCALE GENOMIC DNA]</scope>
    <source>
        <strain evidence="1 2">JCM 14014</strain>
    </source>
</reference>
<proteinExistence type="predicted"/>
<reference evidence="1 2" key="2">
    <citation type="submission" date="2014-10" db="EMBL/GenBank/DDBJ databases">
        <title>Paracoccus sanguinis sp. nov., isolated from clinical specimens of New York State patients.</title>
        <authorList>
            <person name="Mingle L.A."/>
            <person name="Cole J.A."/>
            <person name="Lapierre P."/>
            <person name="Musser K.A."/>
        </authorList>
    </citation>
    <scope>NUCLEOTIDE SEQUENCE [LARGE SCALE GENOMIC DNA]</scope>
    <source>
        <strain evidence="1 2">JCM 14014</strain>
    </source>
</reference>
<evidence type="ECO:0000313" key="1">
    <source>
        <dbReference type="EMBL" id="KGJ03523.1"/>
    </source>
</evidence>
<evidence type="ECO:0000313" key="2">
    <source>
        <dbReference type="Proteomes" id="UP000029846"/>
    </source>
</evidence>
<comment type="caution">
    <text evidence="1">The sequence shown here is derived from an EMBL/GenBank/DDBJ whole genome shotgun (WGS) entry which is preliminary data.</text>
</comment>